<name>A0A8C6GRR1_MUSSI</name>
<feature type="region of interest" description="Disordered" evidence="1">
    <location>
        <begin position="51"/>
        <end position="101"/>
    </location>
</feature>
<dbReference type="GeneTree" id="ENSGT00520000061098"/>
<keyword evidence="3" id="KW-1185">Reference proteome</keyword>
<evidence type="ECO:0000256" key="1">
    <source>
        <dbReference type="SAM" id="MobiDB-lite"/>
    </source>
</evidence>
<dbReference type="Proteomes" id="UP000694415">
    <property type="component" value="Unplaced"/>
</dbReference>
<accession>A0A8C6GRR1</accession>
<feature type="compositionally biased region" description="Basic residues" evidence="1">
    <location>
        <begin position="73"/>
        <end position="83"/>
    </location>
</feature>
<sequence>MGSQSLNSTFLKVRRLSLTSSNERLLGQSSGLATGSRLVTQEVNDLRVIPGSRPDLDDHQPQRSLAELPSAAHGKRKPGHLPRLRSSAVKGHAPDPNPSLSIVSKRIFKGESVIEGPEDRQTFVGPSGLPKISPKATAGEAQGKKRTMELLNKARKQEEKVSNLLDIRQLPKQEVFINNTHPCKKHLKQQPMSLEEWRRGRLGGDNTGLIISQEPFGCCERKKAQCQLLEVTSLETEDSLEVLKRRRRMQAMEIREKAVFLSREKVKPSHDIHQSPPERSIKPKSRPKAEDWDHSVQGTPVVLTVRDHSYFSQAEKQWGCAEIFHSRDGRCTLLKRGGA</sequence>
<dbReference type="Ensembl" id="ENSMSIT00000013108.1">
    <property type="protein sequence ID" value="ENSMSIP00000010356.1"/>
    <property type="gene ID" value="ENSMSIG00000009068.1"/>
</dbReference>
<evidence type="ECO:0000313" key="3">
    <source>
        <dbReference type="Proteomes" id="UP000694415"/>
    </source>
</evidence>
<reference evidence="2" key="1">
    <citation type="submission" date="2025-08" db="UniProtKB">
        <authorList>
            <consortium name="Ensembl"/>
        </authorList>
    </citation>
    <scope>IDENTIFICATION</scope>
</reference>
<protein>
    <submittedName>
        <fullName evidence="2">Uncharacterized protein</fullName>
    </submittedName>
</protein>
<organism evidence="2 3">
    <name type="scientific">Mus spicilegus</name>
    <name type="common">Mound-building mouse</name>
    <dbReference type="NCBI Taxonomy" id="10103"/>
    <lineage>
        <taxon>Eukaryota</taxon>
        <taxon>Metazoa</taxon>
        <taxon>Chordata</taxon>
        <taxon>Craniata</taxon>
        <taxon>Vertebrata</taxon>
        <taxon>Euteleostomi</taxon>
        <taxon>Mammalia</taxon>
        <taxon>Eutheria</taxon>
        <taxon>Euarchontoglires</taxon>
        <taxon>Glires</taxon>
        <taxon>Rodentia</taxon>
        <taxon>Myomorpha</taxon>
        <taxon>Muroidea</taxon>
        <taxon>Muridae</taxon>
        <taxon>Murinae</taxon>
        <taxon>Mus</taxon>
        <taxon>Mus</taxon>
    </lineage>
</organism>
<proteinExistence type="predicted"/>
<feature type="region of interest" description="Disordered" evidence="1">
    <location>
        <begin position="265"/>
        <end position="295"/>
    </location>
</feature>
<reference evidence="2" key="2">
    <citation type="submission" date="2025-09" db="UniProtKB">
        <authorList>
            <consortium name="Ensembl"/>
        </authorList>
    </citation>
    <scope>IDENTIFICATION</scope>
</reference>
<dbReference type="AlphaFoldDB" id="A0A8C6GRR1"/>
<evidence type="ECO:0000313" key="2">
    <source>
        <dbReference type="Ensembl" id="ENSMSIP00000010356.1"/>
    </source>
</evidence>